<dbReference type="AlphaFoldDB" id="A0A286GU16"/>
<keyword evidence="3" id="KW-1185">Reference proteome</keyword>
<feature type="transmembrane region" description="Helical" evidence="1">
    <location>
        <begin position="6"/>
        <end position="27"/>
    </location>
</feature>
<feature type="transmembrane region" description="Helical" evidence="1">
    <location>
        <begin position="73"/>
        <end position="99"/>
    </location>
</feature>
<sequence length="110" mass="11362">MPSSRHGRVLAVVYLLAVAGSVTTWMVQGAYSTALIITLLLTLPWSLAAYSLLMVAALAVLAGPGADSGPGQVALTMLAVLLFLSAAAANVLMTGPLLLRWRKGRPDATS</sequence>
<name>A0A286GU16_9ACTN</name>
<reference evidence="3" key="1">
    <citation type="submission" date="2017-09" db="EMBL/GenBank/DDBJ databases">
        <authorList>
            <person name="Varghese N."/>
            <person name="Submissions S."/>
        </authorList>
    </citation>
    <scope>NUCLEOTIDE SEQUENCE [LARGE SCALE GENOMIC DNA]</scope>
    <source>
        <strain evidence="3">DSM 44270</strain>
    </source>
</reference>
<dbReference type="RefSeq" id="WP_097183834.1">
    <property type="nucleotide sequence ID" value="NZ_OCNK01000002.1"/>
</dbReference>
<organism evidence="2 3">
    <name type="scientific">Blastococcus haudaquaticus</name>
    <dbReference type="NCBI Taxonomy" id="1938745"/>
    <lineage>
        <taxon>Bacteria</taxon>
        <taxon>Bacillati</taxon>
        <taxon>Actinomycetota</taxon>
        <taxon>Actinomycetes</taxon>
        <taxon>Geodermatophilales</taxon>
        <taxon>Geodermatophilaceae</taxon>
        <taxon>Blastococcus</taxon>
    </lineage>
</organism>
<gene>
    <name evidence="2" type="ORF">SAMN06272739_2149</name>
</gene>
<dbReference type="Proteomes" id="UP000219482">
    <property type="component" value="Unassembled WGS sequence"/>
</dbReference>
<evidence type="ECO:0000313" key="2">
    <source>
        <dbReference type="EMBL" id="SOD99047.1"/>
    </source>
</evidence>
<evidence type="ECO:0000256" key="1">
    <source>
        <dbReference type="SAM" id="Phobius"/>
    </source>
</evidence>
<protein>
    <submittedName>
        <fullName evidence="2">Uncharacterized protein</fullName>
    </submittedName>
</protein>
<evidence type="ECO:0000313" key="3">
    <source>
        <dbReference type="Proteomes" id="UP000219482"/>
    </source>
</evidence>
<keyword evidence="1" id="KW-1133">Transmembrane helix</keyword>
<feature type="transmembrane region" description="Helical" evidence="1">
    <location>
        <begin position="34"/>
        <end position="61"/>
    </location>
</feature>
<dbReference type="EMBL" id="OCNK01000002">
    <property type="protein sequence ID" value="SOD99047.1"/>
    <property type="molecule type" value="Genomic_DNA"/>
</dbReference>
<proteinExistence type="predicted"/>
<keyword evidence="1" id="KW-0472">Membrane</keyword>
<keyword evidence="1" id="KW-0812">Transmembrane</keyword>
<accession>A0A286GU16</accession>